<feature type="transmembrane region" description="Helical" evidence="8">
    <location>
        <begin position="667"/>
        <end position="690"/>
    </location>
</feature>
<feature type="transmembrane region" description="Helical" evidence="8">
    <location>
        <begin position="696"/>
        <end position="717"/>
    </location>
</feature>
<feature type="transmembrane region" description="Helical" evidence="8">
    <location>
        <begin position="548"/>
        <end position="579"/>
    </location>
</feature>
<feature type="transmembrane region" description="Helical" evidence="8">
    <location>
        <begin position="415"/>
        <end position="436"/>
    </location>
</feature>
<dbReference type="PANTHER" id="PTHR13018">
    <property type="entry name" value="PROBABLE MEMBRANE PROTEIN DUF221-RELATED"/>
    <property type="match status" value="1"/>
</dbReference>
<feature type="compositionally biased region" description="Acidic residues" evidence="7">
    <location>
        <begin position="906"/>
        <end position="920"/>
    </location>
</feature>
<evidence type="ECO:0000256" key="6">
    <source>
        <dbReference type="ARBA" id="ARBA00023136"/>
    </source>
</evidence>
<dbReference type="InterPro" id="IPR027815">
    <property type="entry name" value="CSC1/OSCA1-like_cyt"/>
</dbReference>
<dbReference type="AlphaFoldDB" id="A0AAW0BX19"/>
<comment type="similarity">
    <text evidence="2">Belongs to the CSC1 (TC 1.A.17) family.</text>
</comment>
<keyword evidence="14" id="KW-1185">Reference proteome</keyword>
<dbReference type="Pfam" id="PF12621">
    <property type="entry name" value="PHM7_ext"/>
    <property type="match status" value="1"/>
</dbReference>
<dbReference type="EMBL" id="JAWWNJ010000024">
    <property type="protein sequence ID" value="KAK7031452.1"/>
    <property type="molecule type" value="Genomic_DNA"/>
</dbReference>
<feature type="region of interest" description="Disordered" evidence="7">
    <location>
        <begin position="795"/>
        <end position="930"/>
    </location>
</feature>
<comment type="subcellular location">
    <subcellularLocation>
        <location evidence="1">Membrane</location>
        <topology evidence="1">Multi-pass membrane protein</topology>
    </subcellularLocation>
</comment>
<organism evidence="13 14">
    <name type="scientific">Favolaschia claudopus</name>
    <dbReference type="NCBI Taxonomy" id="2862362"/>
    <lineage>
        <taxon>Eukaryota</taxon>
        <taxon>Fungi</taxon>
        <taxon>Dikarya</taxon>
        <taxon>Basidiomycota</taxon>
        <taxon>Agaricomycotina</taxon>
        <taxon>Agaricomycetes</taxon>
        <taxon>Agaricomycetidae</taxon>
        <taxon>Agaricales</taxon>
        <taxon>Marasmiineae</taxon>
        <taxon>Mycenaceae</taxon>
        <taxon>Favolaschia</taxon>
    </lineage>
</organism>
<feature type="transmembrane region" description="Helical" evidence="8">
    <location>
        <begin position="626"/>
        <end position="646"/>
    </location>
</feature>
<gene>
    <name evidence="13" type="ORF">R3P38DRAFT_2923651</name>
</gene>
<accession>A0AAW0BX19</accession>
<name>A0AAW0BX19_9AGAR</name>
<evidence type="ECO:0000256" key="3">
    <source>
        <dbReference type="ARBA" id="ARBA00022448"/>
    </source>
</evidence>
<keyword evidence="3" id="KW-0813">Transport</keyword>
<dbReference type="InterPro" id="IPR003864">
    <property type="entry name" value="CSC1/OSCA1-like_7TM"/>
</dbReference>
<dbReference type="Pfam" id="PF13967">
    <property type="entry name" value="RSN1_TM"/>
    <property type="match status" value="1"/>
</dbReference>
<feature type="compositionally biased region" description="Basic and acidic residues" evidence="7">
    <location>
        <begin position="795"/>
        <end position="860"/>
    </location>
</feature>
<evidence type="ECO:0000259" key="10">
    <source>
        <dbReference type="Pfam" id="PF12621"/>
    </source>
</evidence>
<comment type="caution">
    <text evidence="13">The sequence shown here is derived from an EMBL/GenBank/DDBJ whole genome shotgun (WGS) entry which is preliminary data.</text>
</comment>
<feature type="domain" description="10TM putative phosphate transporter extracellular tail" evidence="10">
    <location>
        <begin position="913"/>
        <end position="982"/>
    </location>
</feature>
<feature type="transmembrane region" description="Helical" evidence="8">
    <location>
        <begin position="456"/>
        <end position="485"/>
    </location>
</feature>
<evidence type="ECO:0000259" key="12">
    <source>
        <dbReference type="Pfam" id="PF14703"/>
    </source>
</evidence>
<feature type="transmembrane region" description="Helical" evidence="8">
    <location>
        <begin position="18"/>
        <end position="39"/>
    </location>
</feature>
<feature type="compositionally biased region" description="Basic residues" evidence="7">
    <location>
        <begin position="268"/>
        <end position="280"/>
    </location>
</feature>
<dbReference type="Pfam" id="PF14703">
    <property type="entry name" value="PHM7_cyt"/>
    <property type="match status" value="1"/>
</dbReference>
<evidence type="ECO:0000313" key="13">
    <source>
        <dbReference type="EMBL" id="KAK7031452.1"/>
    </source>
</evidence>
<evidence type="ECO:0000256" key="2">
    <source>
        <dbReference type="ARBA" id="ARBA00007779"/>
    </source>
</evidence>
<evidence type="ECO:0000313" key="14">
    <source>
        <dbReference type="Proteomes" id="UP001362999"/>
    </source>
</evidence>
<dbReference type="Pfam" id="PF02714">
    <property type="entry name" value="RSN1_7TM"/>
    <property type="match status" value="1"/>
</dbReference>
<feature type="transmembrane region" description="Helical" evidence="8">
    <location>
        <begin position="505"/>
        <end position="528"/>
    </location>
</feature>
<sequence>MSAINADDVGQSNTTKTFVTALVANVALLAVEICAFVILRNRLGRVYSPRTFLPPPEKRATELPNSWWRWLPALLIVESPAKIIENNGLDAYMFLRYLKMLIWIFLVFTLSTSLTIIPVDIVGIPRAQNEDPIDRVTWSHIPEDKMYSKRFSAHVLMIYLLTFFVIYMIRREMLHFVDVRHKFLVSKSHSRLAQARTVLITNVPDELANEHDLRLFASFVPGGIDRVWLYRDTKLLNKLFQRRQDACKKLEAAESKVLKLATVAWRKKEHAHRKMQRKKKQDKEEQGDSPLVLPPPSRELLNELVPESDRPTHRTGLLGLIGKKVETIPWCTEEISKLNEEIDDARQHTAKGKFLGSVFIRCNLQLGAHVLAQCVSHHRPLSMRDKWMETSPKDVVWENLDDGALEMTGRYITSWLATFGLIVAWAFPVAAIGSLSQLDSLCQNVHWLKWLCRAPIPVPGIIQGILPPLLLAILFALLPLVLRALAWYECIPRYSLISISVYRRFFLFLLIHGFLIVTLSTSFTALVHDIISTPTQTVQHLAQRLPGASIFFLTYMVTQGLAGAGAALAQLFPVVLHFIRKWFLGRTPRQAYSVTFMMPSAEFGLVLPRLSLLATIGFAYSVLNPVINLFALLSYLMFYLAFKFLLTQVYDQPESMETGGMYFPMAISNLFVGLYIAQLCLACLFFLKAAQSPGPSVAQGVMMLLLIVITAMAHFMISRSFAPITNFLPMSLATKKMAKRYEKHQQRHGAPVTPDEELDLNLFNRRGLRNVRRRVARLPKQLDKTLLTIKDKVKEEGERLASPRSAKEKLLDEQQREAKDQADREAAEKDAAAMFKEAEEAQEQAEEKDARQKTAERAVMDDLQNGDAPELYRKSSAVSRTSSRKSDKGKNVPPRFDAPAPAVESLSDDDVASDEEEEQDDHAFDHPSTYIKQPWIWIPEDKLLGLSRLLVDDLHAAGIDASDVGAVMDKKGIVEVTRNPPDEDWSGGHDR</sequence>
<keyword evidence="5 8" id="KW-1133">Transmembrane helix</keyword>
<evidence type="ECO:0000256" key="5">
    <source>
        <dbReference type="ARBA" id="ARBA00022989"/>
    </source>
</evidence>
<feature type="domain" description="CSC1/OSCA1-like N-terminal transmembrane" evidence="11">
    <location>
        <begin position="18"/>
        <end position="172"/>
    </location>
</feature>
<evidence type="ECO:0000259" key="11">
    <source>
        <dbReference type="Pfam" id="PF13967"/>
    </source>
</evidence>
<feature type="transmembrane region" description="Helical" evidence="8">
    <location>
        <begin position="151"/>
        <end position="169"/>
    </location>
</feature>
<evidence type="ECO:0008006" key="15">
    <source>
        <dbReference type="Google" id="ProtNLM"/>
    </source>
</evidence>
<reference evidence="13 14" key="1">
    <citation type="journal article" date="2024" name="J Genomics">
        <title>Draft genome sequencing and assembly of Favolaschia claudopus CIRM-BRFM 2984 isolated from oak limbs.</title>
        <authorList>
            <person name="Navarro D."/>
            <person name="Drula E."/>
            <person name="Chaduli D."/>
            <person name="Cazenave R."/>
            <person name="Ahrendt S."/>
            <person name="Wang J."/>
            <person name="Lipzen A."/>
            <person name="Daum C."/>
            <person name="Barry K."/>
            <person name="Grigoriev I.V."/>
            <person name="Favel A."/>
            <person name="Rosso M.N."/>
            <person name="Martin F."/>
        </authorList>
    </citation>
    <scope>NUCLEOTIDE SEQUENCE [LARGE SCALE GENOMIC DNA]</scope>
    <source>
        <strain evidence="13 14">CIRM-BRFM 2984</strain>
    </source>
</reference>
<dbReference type="InterPro" id="IPR045122">
    <property type="entry name" value="Csc1-like"/>
</dbReference>
<evidence type="ECO:0000256" key="4">
    <source>
        <dbReference type="ARBA" id="ARBA00022692"/>
    </source>
</evidence>
<feature type="domain" description="CSC1/OSCA1-like 7TM region" evidence="9">
    <location>
        <begin position="411"/>
        <end position="685"/>
    </location>
</feature>
<feature type="transmembrane region" description="Helical" evidence="8">
    <location>
        <begin position="100"/>
        <end position="119"/>
    </location>
</feature>
<keyword evidence="6 8" id="KW-0472">Membrane</keyword>
<dbReference type="InterPro" id="IPR022257">
    <property type="entry name" value="PHM7_ext"/>
</dbReference>
<dbReference type="PANTHER" id="PTHR13018:SF143">
    <property type="entry name" value="CSC1_OSCA1-LIKE 7TM REGION DOMAIN-CONTAINING PROTEIN"/>
    <property type="match status" value="1"/>
</dbReference>
<dbReference type="InterPro" id="IPR032880">
    <property type="entry name" value="CSC1/OSCA1-like_N"/>
</dbReference>
<proteinExistence type="inferred from homology"/>
<evidence type="ECO:0000259" key="9">
    <source>
        <dbReference type="Pfam" id="PF02714"/>
    </source>
</evidence>
<dbReference type="Proteomes" id="UP001362999">
    <property type="component" value="Unassembled WGS sequence"/>
</dbReference>
<feature type="region of interest" description="Disordered" evidence="7">
    <location>
        <begin position="268"/>
        <end position="298"/>
    </location>
</feature>
<evidence type="ECO:0000256" key="7">
    <source>
        <dbReference type="SAM" id="MobiDB-lite"/>
    </source>
</evidence>
<feature type="domain" description="CSC1/OSCA1-like cytosolic" evidence="12">
    <location>
        <begin position="195"/>
        <end position="399"/>
    </location>
</feature>
<dbReference type="GO" id="GO:0005227">
    <property type="term" value="F:calcium-activated cation channel activity"/>
    <property type="evidence" value="ECO:0007669"/>
    <property type="project" value="InterPro"/>
</dbReference>
<protein>
    <recommendedName>
        <fullName evidence="15">DUF221-domain-containing protein</fullName>
    </recommendedName>
</protein>
<evidence type="ECO:0000256" key="1">
    <source>
        <dbReference type="ARBA" id="ARBA00004141"/>
    </source>
</evidence>
<evidence type="ECO:0000256" key="8">
    <source>
        <dbReference type="SAM" id="Phobius"/>
    </source>
</evidence>
<dbReference type="GO" id="GO:0005886">
    <property type="term" value="C:plasma membrane"/>
    <property type="evidence" value="ECO:0007669"/>
    <property type="project" value="TreeGrafter"/>
</dbReference>
<keyword evidence="4 8" id="KW-0812">Transmembrane</keyword>